<dbReference type="HOGENOM" id="CLU_078597_0_0_6"/>
<keyword evidence="3 9" id="KW-0812">Transmembrane</keyword>
<evidence type="ECO:0000256" key="7">
    <source>
        <dbReference type="ARBA" id="ARBA00023136"/>
    </source>
</evidence>
<dbReference type="PROSITE" id="PS51007">
    <property type="entry name" value="CYTC"/>
    <property type="match status" value="1"/>
</dbReference>
<keyword evidence="5 9" id="KW-1133">Transmembrane helix</keyword>
<keyword evidence="6 8" id="KW-0408">Iron</keyword>
<feature type="transmembrane region" description="Helical" evidence="9">
    <location>
        <begin position="224"/>
        <end position="243"/>
    </location>
</feature>
<dbReference type="GO" id="GO:0009055">
    <property type="term" value="F:electron transfer activity"/>
    <property type="evidence" value="ECO:0007669"/>
    <property type="project" value="InterPro"/>
</dbReference>
<evidence type="ECO:0000313" key="12">
    <source>
        <dbReference type="EMBL" id="AJQ93995.1"/>
    </source>
</evidence>
<comment type="cofactor">
    <cofactor evidence="8">
        <name>heme c</name>
        <dbReference type="ChEBI" id="CHEBI:61717"/>
    </cofactor>
    <text evidence="8">Binds 1 heme c group covalently per subunit.</text>
</comment>
<evidence type="ECO:0000256" key="4">
    <source>
        <dbReference type="ARBA" id="ARBA00022723"/>
    </source>
</evidence>
<dbReference type="OrthoDB" id="9798864at2"/>
<sequence length="251" mass="28109">MKRVIVAVVLLLSPLFVFAAEEEVELAHIKTDLTNKESLQNGAKLFMNYCIGCHSLKYARYNRIAKDLDIPDDLFAENLIFTGAKTGELMESSIPPKSAKAWFGATPPDLTLEARFRSADWIYSYLKGFYADESRPWGVNNTVFKDVAMPHVLVGLQGLCATAPEISGETKFDPLTGNVMSAESCESYAIQGSLSSEEYDAAVYDITNFLQYMGEPAQMDRKRIGIMVFAFLIVLYAVSFLYTRELHKDIH</sequence>
<dbReference type="KEGG" id="gsn:YC6258_01951"/>
<dbReference type="PANTHER" id="PTHR10266:SF3">
    <property type="entry name" value="CYTOCHROME C1, HEME PROTEIN, MITOCHONDRIAL"/>
    <property type="match status" value="1"/>
</dbReference>
<dbReference type="Gene3D" id="1.10.760.10">
    <property type="entry name" value="Cytochrome c-like domain"/>
    <property type="match status" value="1"/>
</dbReference>
<dbReference type="Pfam" id="PF02167">
    <property type="entry name" value="Cytochrom_C1"/>
    <property type="match status" value="2"/>
</dbReference>
<evidence type="ECO:0000256" key="2">
    <source>
        <dbReference type="ARBA" id="ARBA00022617"/>
    </source>
</evidence>
<keyword evidence="13" id="KW-1185">Reference proteome</keyword>
<protein>
    <submittedName>
        <fullName evidence="12">Cytochrome c1</fullName>
    </submittedName>
</protein>
<accession>A0A0C5V381</accession>
<dbReference type="PATRIC" id="fig|1445510.3.peg.1908"/>
<evidence type="ECO:0000313" key="13">
    <source>
        <dbReference type="Proteomes" id="UP000032266"/>
    </source>
</evidence>
<dbReference type="STRING" id="1445510.YC6258_01951"/>
<feature type="signal peptide" evidence="10">
    <location>
        <begin position="1"/>
        <end position="19"/>
    </location>
</feature>
<evidence type="ECO:0000256" key="5">
    <source>
        <dbReference type="ARBA" id="ARBA00022989"/>
    </source>
</evidence>
<dbReference type="InterPro" id="IPR036909">
    <property type="entry name" value="Cyt_c-like_dom_sf"/>
</dbReference>
<dbReference type="InterPro" id="IPR002326">
    <property type="entry name" value="Cyt_c1"/>
</dbReference>
<evidence type="ECO:0000256" key="6">
    <source>
        <dbReference type="ARBA" id="ARBA00023004"/>
    </source>
</evidence>
<reference evidence="12 13" key="1">
    <citation type="submission" date="2014-01" db="EMBL/GenBank/DDBJ databases">
        <title>Full genme sequencing of cellulolytic bacterium Gynuella sunshinyii YC6258T gen. nov., sp. nov.</title>
        <authorList>
            <person name="Khan H."/>
            <person name="Chung E.J."/>
            <person name="Chung Y.R."/>
        </authorList>
    </citation>
    <scope>NUCLEOTIDE SEQUENCE [LARGE SCALE GENOMIC DNA]</scope>
    <source>
        <strain evidence="12 13">YC6258</strain>
    </source>
</reference>
<evidence type="ECO:0000256" key="9">
    <source>
        <dbReference type="SAM" id="Phobius"/>
    </source>
</evidence>
<evidence type="ECO:0000256" key="10">
    <source>
        <dbReference type="SAM" id="SignalP"/>
    </source>
</evidence>
<dbReference type="EMBL" id="CP007142">
    <property type="protein sequence ID" value="AJQ93995.1"/>
    <property type="molecule type" value="Genomic_DNA"/>
</dbReference>
<dbReference type="SUPFAM" id="SSF46626">
    <property type="entry name" value="Cytochrome c"/>
    <property type="match status" value="1"/>
</dbReference>
<feature type="binding site" description="covalent" evidence="8">
    <location>
        <position position="53"/>
    </location>
    <ligand>
        <name>heme c</name>
        <dbReference type="ChEBI" id="CHEBI:61717"/>
    </ligand>
</feature>
<organism evidence="12 13">
    <name type="scientific">Gynuella sunshinyii YC6258</name>
    <dbReference type="NCBI Taxonomy" id="1445510"/>
    <lineage>
        <taxon>Bacteria</taxon>
        <taxon>Pseudomonadati</taxon>
        <taxon>Pseudomonadota</taxon>
        <taxon>Gammaproteobacteria</taxon>
        <taxon>Oceanospirillales</taxon>
        <taxon>Saccharospirillaceae</taxon>
        <taxon>Gynuella</taxon>
    </lineage>
</organism>
<dbReference type="InterPro" id="IPR009056">
    <property type="entry name" value="Cyt_c-like_dom"/>
</dbReference>
<dbReference type="AlphaFoldDB" id="A0A0C5V381"/>
<evidence type="ECO:0000256" key="1">
    <source>
        <dbReference type="ARBA" id="ARBA00004370"/>
    </source>
</evidence>
<name>A0A0C5V381_9GAMM</name>
<comment type="subcellular location">
    <subcellularLocation>
        <location evidence="1">Membrane</location>
    </subcellularLocation>
</comment>
<evidence type="ECO:0000256" key="8">
    <source>
        <dbReference type="PIRSR" id="PIRSR602326-1"/>
    </source>
</evidence>
<dbReference type="PANTHER" id="PTHR10266">
    <property type="entry name" value="CYTOCHROME C1"/>
    <property type="match status" value="1"/>
</dbReference>
<dbReference type="GO" id="GO:0046872">
    <property type="term" value="F:metal ion binding"/>
    <property type="evidence" value="ECO:0007669"/>
    <property type="project" value="UniProtKB-KW"/>
</dbReference>
<keyword evidence="4 8" id="KW-0479">Metal-binding</keyword>
<feature type="chain" id="PRO_5002190971" evidence="10">
    <location>
        <begin position="20"/>
        <end position="251"/>
    </location>
</feature>
<dbReference type="GO" id="GO:0020037">
    <property type="term" value="F:heme binding"/>
    <property type="evidence" value="ECO:0007669"/>
    <property type="project" value="InterPro"/>
</dbReference>
<evidence type="ECO:0000259" key="11">
    <source>
        <dbReference type="PROSITE" id="PS51007"/>
    </source>
</evidence>
<dbReference type="GO" id="GO:0016020">
    <property type="term" value="C:membrane"/>
    <property type="evidence" value="ECO:0007669"/>
    <property type="project" value="UniProtKB-SubCell"/>
</dbReference>
<keyword evidence="7 9" id="KW-0472">Membrane</keyword>
<feature type="domain" description="Cytochrome c" evidence="11">
    <location>
        <begin position="37"/>
        <end position="214"/>
    </location>
</feature>
<proteinExistence type="predicted"/>
<keyword evidence="10" id="KW-0732">Signal</keyword>
<keyword evidence="2 8" id="KW-0349">Heme</keyword>
<dbReference type="Proteomes" id="UP000032266">
    <property type="component" value="Chromosome"/>
</dbReference>
<feature type="binding site" description="covalent" evidence="8">
    <location>
        <position position="54"/>
    </location>
    <ligand>
        <name>heme c</name>
        <dbReference type="ChEBI" id="CHEBI:61717"/>
    </ligand>
</feature>
<feature type="binding site" description="covalent" evidence="8">
    <location>
        <position position="50"/>
    </location>
    <ligand>
        <name>heme c</name>
        <dbReference type="ChEBI" id="CHEBI:61717"/>
    </ligand>
</feature>
<evidence type="ECO:0000256" key="3">
    <source>
        <dbReference type="ARBA" id="ARBA00022692"/>
    </source>
</evidence>
<gene>
    <name evidence="12" type="ORF">YC6258_01951</name>
</gene>
<dbReference type="RefSeq" id="WP_044616619.1">
    <property type="nucleotide sequence ID" value="NZ_CP007142.1"/>
</dbReference>